<dbReference type="InterPro" id="IPR001117">
    <property type="entry name" value="Cu-oxidase_2nd"/>
</dbReference>
<dbReference type="PROSITE" id="PS00079">
    <property type="entry name" value="MULTICOPPER_OXIDASE1"/>
    <property type="match status" value="1"/>
</dbReference>
<dbReference type="Gene3D" id="2.60.40.420">
    <property type="entry name" value="Cupredoxins - blue copper proteins"/>
    <property type="match status" value="2"/>
</dbReference>
<dbReference type="InterPro" id="IPR001287">
    <property type="entry name" value="NO2-reductase_Cu"/>
</dbReference>
<keyword evidence="14" id="KW-0274">FAD</keyword>
<evidence type="ECO:0000256" key="5">
    <source>
        <dbReference type="ARBA" id="ARBA00005127"/>
    </source>
</evidence>
<evidence type="ECO:0000256" key="18">
    <source>
        <dbReference type="ARBA" id="ARBA00032356"/>
    </source>
</evidence>
<name>A0ABV9Q014_9BACL</name>
<feature type="transmembrane region" description="Helical" evidence="20">
    <location>
        <begin position="7"/>
        <end position="26"/>
    </location>
</feature>
<evidence type="ECO:0000313" key="24">
    <source>
        <dbReference type="EMBL" id="MFC4767395.1"/>
    </source>
</evidence>
<proteinExistence type="inferred from homology"/>
<evidence type="ECO:0000256" key="9">
    <source>
        <dbReference type="ARBA" id="ARBA00017290"/>
    </source>
</evidence>
<dbReference type="SUPFAM" id="SSF49503">
    <property type="entry name" value="Cupredoxins"/>
    <property type="match status" value="3"/>
</dbReference>
<dbReference type="PANTHER" id="PTHR11709">
    <property type="entry name" value="MULTI-COPPER OXIDASE"/>
    <property type="match status" value="1"/>
</dbReference>
<keyword evidence="20" id="KW-0812">Transmembrane</keyword>
<dbReference type="EMBL" id="JBHSHC010000056">
    <property type="protein sequence ID" value="MFC4767395.1"/>
    <property type="molecule type" value="Genomic_DNA"/>
</dbReference>
<sequence length="533" mass="58800">MNKRSKLIIGVLTGVLVIAGGIYYFSGSFLSGTNKQTTAQPTVVQENGQTVKQFEITAESKKIELKDGTSVDAWTFGGSVPGTQIRVTEGDKVRITLKNKLPEPVSIHWHGLPVPNAMDGIPGVTQNAVKSGESFTYEFPVTTPGTYWYHSHQKSAEQVDKGLYGAFVVEPKQSNVKYDRDVTLVLDEWMTGMDHSKINMNNSNMSGMDHSKMSENNNNMSGMNHGNMGANTQASSDKKEESHEDMMKEMYNVFTVNGAAGKLIQPIEVKAGERVKLRLINAGFQTHKIHLNNQPFKITHTDGQPIQEAALITDQLVAIAPGERYELEFTATVNGFLIDDHADSPAAGDIQIPVKVLEGKNSTTIAHNHNGELPVVDITAYGQKVQPSSEQKYNLEYTMELNNSKNQSGEDIYTINGATFPNIQPLTVKKGDWIKVKFVNKGTSDHPMHLHGHFFQVLTKNGKPLQGSSLLKDTLNVRPGEEYEVAFQADNEGNWMFHCHDLHHAAAGMVTEVQYEGFKPAFTPDPTVGNMPE</sequence>
<evidence type="ECO:0000256" key="1">
    <source>
        <dbReference type="ARBA" id="ARBA00001960"/>
    </source>
</evidence>
<dbReference type="InterPro" id="IPR008972">
    <property type="entry name" value="Cupredoxin"/>
</dbReference>
<keyword evidence="13" id="KW-0574">Periplasm</keyword>
<comment type="caution">
    <text evidence="24">The sequence shown here is derived from an EMBL/GenBank/DDBJ whole genome shotgun (WGS) entry which is preliminary data.</text>
</comment>
<feature type="domain" description="Plastocyanin-like" evidence="21">
    <location>
        <begin position="236"/>
        <end position="332"/>
    </location>
</feature>
<dbReference type="EC" id="1.7.2.1" evidence="8"/>
<comment type="subcellular location">
    <subcellularLocation>
        <location evidence="4">Periplasm</location>
    </subcellularLocation>
</comment>
<evidence type="ECO:0000256" key="7">
    <source>
        <dbReference type="ARBA" id="ARBA00011233"/>
    </source>
</evidence>
<dbReference type="Proteomes" id="UP001596002">
    <property type="component" value="Unassembled WGS sequence"/>
</dbReference>
<keyword evidence="20" id="KW-1133">Transmembrane helix</keyword>
<dbReference type="PANTHER" id="PTHR11709:SF394">
    <property type="entry name" value="FI03373P-RELATED"/>
    <property type="match status" value="1"/>
</dbReference>
<keyword evidence="25" id="KW-1185">Reference proteome</keyword>
<evidence type="ECO:0000256" key="20">
    <source>
        <dbReference type="SAM" id="Phobius"/>
    </source>
</evidence>
<keyword evidence="20" id="KW-0472">Membrane</keyword>
<dbReference type="InterPro" id="IPR033138">
    <property type="entry name" value="Cu_oxidase_CS"/>
</dbReference>
<evidence type="ECO:0000256" key="14">
    <source>
        <dbReference type="ARBA" id="ARBA00022827"/>
    </source>
</evidence>
<comment type="subunit">
    <text evidence="7">Homotrimer.</text>
</comment>
<dbReference type="InterPro" id="IPR045087">
    <property type="entry name" value="Cu-oxidase_fam"/>
</dbReference>
<evidence type="ECO:0000256" key="10">
    <source>
        <dbReference type="ARBA" id="ARBA00022630"/>
    </source>
</evidence>
<dbReference type="PRINTS" id="PR00695">
    <property type="entry name" value="CUNO2RDTASE"/>
</dbReference>
<evidence type="ECO:0000313" key="25">
    <source>
        <dbReference type="Proteomes" id="UP001596002"/>
    </source>
</evidence>
<keyword evidence="10" id="KW-0285">Flavoprotein</keyword>
<evidence type="ECO:0000256" key="16">
    <source>
        <dbReference type="ARBA" id="ARBA00023008"/>
    </source>
</evidence>
<comment type="similarity">
    <text evidence="6">Belongs to the multicopper oxidase family.</text>
</comment>
<feature type="domain" description="Plastocyanin-like" evidence="23">
    <location>
        <begin position="59"/>
        <end position="173"/>
    </location>
</feature>
<comment type="cofactor">
    <cofactor evidence="3">
        <name>FAD</name>
        <dbReference type="ChEBI" id="CHEBI:57692"/>
    </cofactor>
</comment>
<dbReference type="RefSeq" id="WP_380025319.1">
    <property type="nucleotide sequence ID" value="NZ_JBHSHC010000056.1"/>
</dbReference>
<keyword evidence="11" id="KW-0479">Metal-binding</keyword>
<dbReference type="PROSITE" id="PS00080">
    <property type="entry name" value="MULTICOPPER_OXIDASE2"/>
    <property type="match status" value="1"/>
</dbReference>
<dbReference type="Pfam" id="PF07732">
    <property type="entry name" value="Cu-oxidase_3"/>
    <property type="match status" value="1"/>
</dbReference>
<dbReference type="CDD" id="cd13860">
    <property type="entry name" value="CuRO_1_2dMco_1"/>
    <property type="match status" value="1"/>
</dbReference>
<evidence type="ECO:0000256" key="13">
    <source>
        <dbReference type="ARBA" id="ARBA00022764"/>
    </source>
</evidence>
<keyword evidence="15" id="KW-0560">Oxidoreductase</keyword>
<evidence type="ECO:0000256" key="15">
    <source>
        <dbReference type="ARBA" id="ARBA00023002"/>
    </source>
</evidence>
<evidence type="ECO:0000256" key="19">
    <source>
        <dbReference type="ARBA" id="ARBA00049340"/>
    </source>
</evidence>
<evidence type="ECO:0000259" key="22">
    <source>
        <dbReference type="Pfam" id="PF07731"/>
    </source>
</evidence>
<dbReference type="Pfam" id="PF00394">
    <property type="entry name" value="Cu-oxidase"/>
    <property type="match status" value="1"/>
</dbReference>
<comment type="cofactor">
    <cofactor evidence="1">
        <name>Cu(+)</name>
        <dbReference type="ChEBI" id="CHEBI:49552"/>
    </cofactor>
</comment>
<evidence type="ECO:0000259" key="21">
    <source>
        <dbReference type="Pfam" id="PF00394"/>
    </source>
</evidence>
<evidence type="ECO:0000256" key="4">
    <source>
        <dbReference type="ARBA" id="ARBA00004418"/>
    </source>
</evidence>
<evidence type="ECO:0000259" key="23">
    <source>
        <dbReference type="Pfam" id="PF07732"/>
    </source>
</evidence>
<evidence type="ECO:0000256" key="3">
    <source>
        <dbReference type="ARBA" id="ARBA00001974"/>
    </source>
</evidence>
<feature type="domain" description="Plastocyanin-like" evidence="22">
    <location>
        <begin position="399"/>
        <end position="514"/>
    </location>
</feature>
<reference evidence="25" key="1">
    <citation type="journal article" date="2019" name="Int. J. Syst. Evol. Microbiol.">
        <title>The Global Catalogue of Microorganisms (GCM) 10K type strain sequencing project: providing services to taxonomists for standard genome sequencing and annotation.</title>
        <authorList>
            <consortium name="The Broad Institute Genomics Platform"/>
            <consortium name="The Broad Institute Genome Sequencing Center for Infectious Disease"/>
            <person name="Wu L."/>
            <person name="Ma J."/>
        </authorList>
    </citation>
    <scope>NUCLEOTIDE SEQUENCE [LARGE SCALE GENOMIC DNA]</scope>
    <source>
        <strain evidence="25">WYCCWR 12678</strain>
    </source>
</reference>
<dbReference type="Pfam" id="PF07731">
    <property type="entry name" value="Cu-oxidase_2"/>
    <property type="match status" value="1"/>
</dbReference>
<evidence type="ECO:0000256" key="6">
    <source>
        <dbReference type="ARBA" id="ARBA00010609"/>
    </source>
</evidence>
<evidence type="ECO:0000256" key="11">
    <source>
        <dbReference type="ARBA" id="ARBA00022723"/>
    </source>
</evidence>
<evidence type="ECO:0000256" key="17">
    <source>
        <dbReference type="ARBA" id="ARBA00023063"/>
    </source>
</evidence>
<dbReference type="CDD" id="cd04202">
    <property type="entry name" value="CuRO_D2_2dMcoN_like"/>
    <property type="match status" value="2"/>
</dbReference>
<dbReference type="InterPro" id="IPR002355">
    <property type="entry name" value="Cu_oxidase_Cu_BS"/>
</dbReference>
<comment type="cofactor">
    <cofactor evidence="2">
        <name>Cu(2+)</name>
        <dbReference type="ChEBI" id="CHEBI:29036"/>
    </cofactor>
</comment>
<accession>A0ABV9Q014</accession>
<keyword evidence="12" id="KW-0677">Repeat</keyword>
<keyword evidence="17" id="KW-0534">Nitrate assimilation</keyword>
<keyword evidence="16" id="KW-0186">Copper</keyword>
<dbReference type="InterPro" id="IPR011707">
    <property type="entry name" value="Cu-oxidase-like_N"/>
</dbReference>
<comment type="pathway">
    <text evidence="5">Nitrogen metabolism; nitrate reduction (denitrification); dinitrogen from nitrate: step 2/4.</text>
</comment>
<gene>
    <name evidence="24" type="ORF">ACFO8Q_08465</name>
</gene>
<evidence type="ECO:0000256" key="12">
    <source>
        <dbReference type="ARBA" id="ARBA00022737"/>
    </source>
</evidence>
<evidence type="ECO:0000256" key="2">
    <source>
        <dbReference type="ARBA" id="ARBA00001973"/>
    </source>
</evidence>
<comment type="catalytic activity">
    <reaction evidence="19">
        <text>nitric oxide + Fe(III)-[cytochrome c] + H2O = Fe(II)-[cytochrome c] + nitrite + 2 H(+)</text>
        <dbReference type="Rhea" id="RHEA:15233"/>
        <dbReference type="Rhea" id="RHEA-COMP:10350"/>
        <dbReference type="Rhea" id="RHEA-COMP:14399"/>
        <dbReference type="ChEBI" id="CHEBI:15377"/>
        <dbReference type="ChEBI" id="CHEBI:15378"/>
        <dbReference type="ChEBI" id="CHEBI:16301"/>
        <dbReference type="ChEBI" id="CHEBI:16480"/>
        <dbReference type="ChEBI" id="CHEBI:29033"/>
        <dbReference type="ChEBI" id="CHEBI:29034"/>
        <dbReference type="EC" id="1.7.2.1"/>
    </reaction>
</comment>
<protein>
    <recommendedName>
        <fullName evidence="9">Copper-containing nitrite reductase</fullName>
        <ecNumber evidence="8">1.7.2.1</ecNumber>
    </recommendedName>
    <alternativeName>
        <fullName evidence="18">Cu-NIR</fullName>
    </alternativeName>
</protein>
<evidence type="ECO:0000256" key="8">
    <source>
        <dbReference type="ARBA" id="ARBA00011882"/>
    </source>
</evidence>
<dbReference type="InterPro" id="IPR011706">
    <property type="entry name" value="Cu-oxidase_C"/>
</dbReference>
<organism evidence="24 25">
    <name type="scientific">Effusibacillus consociatus</name>
    <dbReference type="NCBI Taxonomy" id="1117041"/>
    <lineage>
        <taxon>Bacteria</taxon>
        <taxon>Bacillati</taxon>
        <taxon>Bacillota</taxon>
        <taxon>Bacilli</taxon>
        <taxon>Bacillales</taxon>
        <taxon>Alicyclobacillaceae</taxon>
        <taxon>Effusibacillus</taxon>
    </lineage>
</organism>